<dbReference type="Proteomes" id="UP000460558">
    <property type="component" value="Unassembled WGS sequence"/>
</dbReference>
<proteinExistence type="predicted"/>
<name>A0ABW9NTY4_9ACTN</name>
<evidence type="ECO:0000313" key="2">
    <source>
        <dbReference type="Proteomes" id="UP000460558"/>
    </source>
</evidence>
<evidence type="ECO:0008006" key="3">
    <source>
        <dbReference type="Google" id="ProtNLM"/>
    </source>
</evidence>
<gene>
    <name evidence="1" type="ORF">FFZ77_14165</name>
</gene>
<reference evidence="1 2" key="1">
    <citation type="submission" date="2019-06" db="EMBL/GenBank/DDBJ databases">
        <title>Comparative genomics and metabolomics analyses of clavulanic acid producing Streptomyces species provides insight into specialized metabolism and evolution of beta-lactam biosynthetic gene clusters.</title>
        <authorList>
            <person name="Moore M.A."/>
            <person name="Cruz-Morales P."/>
            <person name="Barona Gomez F."/>
            <person name="Kapil T."/>
        </authorList>
    </citation>
    <scope>NUCLEOTIDE SEQUENCE [LARGE SCALE GENOMIC DNA]</scope>
    <source>
        <strain evidence="1 2">T-272</strain>
    </source>
</reference>
<evidence type="ECO:0000313" key="1">
    <source>
        <dbReference type="EMBL" id="MQS36715.1"/>
    </source>
</evidence>
<comment type="caution">
    <text evidence="1">The sequence shown here is derived from an EMBL/GenBank/DDBJ whole genome shotgun (WGS) entry which is preliminary data.</text>
</comment>
<dbReference type="EMBL" id="VDEQ01000142">
    <property type="protein sequence ID" value="MQS36715.1"/>
    <property type="molecule type" value="Genomic_DNA"/>
</dbReference>
<accession>A0ABW9NTY4</accession>
<protein>
    <recommendedName>
        <fullName evidence="3">DUF317 domain-containing protein</fullName>
    </recommendedName>
</protein>
<sequence length="85" mass="9329">MPAVEERTGLQDRTMTVDGETFAVHQRPKGPPTYDFTWLTGPNEGYGFTSAVHGSTAPLTDAELEDAARGFLEEIDPAIRFLSED</sequence>
<keyword evidence="2" id="KW-1185">Reference proteome</keyword>
<organism evidence="1 2">
    <name type="scientific">Streptomyces katsurahamanus</name>
    <dbReference type="NCBI Taxonomy" id="2577098"/>
    <lineage>
        <taxon>Bacteria</taxon>
        <taxon>Bacillati</taxon>
        <taxon>Actinomycetota</taxon>
        <taxon>Actinomycetes</taxon>
        <taxon>Kitasatosporales</taxon>
        <taxon>Streptomycetaceae</taxon>
        <taxon>Streptomyces</taxon>
    </lineage>
</organism>